<keyword evidence="3" id="KW-1185">Reference proteome</keyword>
<dbReference type="InterPro" id="IPR037401">
    <property type="entry name" value="SnoaL-like"/>
</dbReference>
<dbReference type="RefSeq" id="WP_142891576.1">
    <property type="nucleotide sequence ID" value="NZ_ML660160.1"/>
</dbReference>
<proteinExistence type="predicted"/>
<dbReference type="Pfam" id="PF12680">
    <property type="entry name" value="SnoaL_2"/>
    <property type="match status" value="1"/>
</dbReference>
<evidence type="ECO:0000259" key="1">
    <source>
        <dbReference type="Pfam" id="PF12680"/>
    </source>
</evidence>
<feature type="domain" description="SnoaL-like" evidence="1">
    <location>
        <begin position="20"/>
        <end position="94"/>
    </location>
</feature>
<accession>A0A545UJ67</accession>
<dbReference type="AlphaFoldDB" id="A0A545UJ67"/>
<dbReference type="InterPro" id="IPR032710">
    <property type="entry name" value="NTF2-like_dom_sf"/>
</dbReference>
<dbReference type="SUPFAM" id="SSF54427">
    <property type="entry name" value="NTF2-like"/>
    <property type="match status" value="1"/>
</dbReference>
<dbReference type="Gene3D" id="3.10.450.50">
    <property type="match status" value="1"/>
</dbReference>
<name>A0A545UJ67_9GAMM</name>
<evidence type="ECO:0000313" key="2">
    <source>
        <dbReference type="EMBL" id="TQV89512.1"/>
    </source>
</evidence>
<organism evidence="2 3">
    <name type="scientific">Aliikangiella coralliicola</name>
    <dbReference type="NCBI Taxonomy" id="2592383"/>
    <lineage>
        <taxon>Bacteria</taxon>
        <taxon>Pseudomonadati</taxon>
        <taxon>Pseudomonadota</taxon>
        <taxon>Gammaproteobacteria</taxon>
        <taxon>Oceanospirillales</taxon>
        <taxon>Pleioneaceae</taxon>
        <taxon>Aliikangiella</taxon>
    </lineage>
</organism>
<gene>
    <name evidence="2" type="ORF">FLL46_01110</name>
</gene>
<sequence length="128" mass="14382">MNTEQKTTLLAKVGSASEDWKNAFNQGNSAGCANQYTANATMHARPFGTFNGTEAIKQFWQNLIDEGFAEVEYVNPAFNVIDEKSVIVESHWKMNKASGVIHKELWVMQEDGNFKLEEDDFEVLESDG</sequence>
<dbReference type="Proteomes" id="UP000315439">
    <property type="component" value="Unassembled WGS sequence"/>
</dbReference>
<reference evidence="2 3" key="1">
    <citation type="submission" date="2019-07" db="EMBL/GenBank/DDBJ databases">
        <title>Draft genome for Aliikangiella sp. M105.</title>
        <authorList>
            <person name="Wang G."/>
        </authorList>
    </citation>
    <scope>NUCLEOTIDE SEQUENCE [LARGE SCALE GENOMIC DNA]</scope>
    <source>
        <strain evidence="2 3">M105</strain>
    </source>
</reference>
<protein>
    <submittedName>
        <fullName evidence="2">Nuclear transport factor 2 family protein</fullName>
    </submittedName>
</protein>
<comment type="caution">
    <text evidence="2">The sequence shown here is derived from an EMBL/GenBank/DDBJ whole genome shotgun (WGS) entry which is preliminary data.</text>
</comment>
<evidence type="ECO:0000313" key="3">
    <source>
        <dbReference type="Proteomes" id="UP000315439"/>
    </source>
</evidence>
<dbReference type="OrthoDB" id="1157330at2"/>
<dbReference type="EMBL" id="VIKS01000001">
    <property type="protein sequence ID" value="TQV89512.1"/>
    <property type="molecule type" value="Genomic_DNA"/>
</dbReference>